<dbReference type="GO" id="GO:0022857">
    <property type="term" value="F:transmembrane transporter activity"/>
    <property type="evidence" value="ECO:0007669"/>
    <property type="project" value="InterPro"/>
</dbReference>
<name>R1AWU9_9FIRM</name>
<dbReference type="STRING" id="1304284.L21TH_0790"/>
<dbReference type="EMBL" id="ARZA01000078">
    <property type="protein sequence ID" value="EOD01122.1"/>
    <property type="molecule type" value="Genomic_DNA"/>
</dbReference>
<feature type="transmembrane region" description="Helical" evidence="1">
    <location>
        <begin position="151"/>
        <end position="171"/>
    </location>
</feature>
<dbReference type="RefSeq" id="WP_006309663.1">
    <property type="nucleotide sequence ID" value="NZ_ARZA01000078.1"/>
</dbReference>
<keyword evidence="1" id="KW-0472">Membrane</keyword>
<dbReference type="Proteomes" id="UP000013378">
    <property type="component" value="Unassembled WGS sequence"/>
</dbReference>
<feature type="transmembrane region" description="Helical" evidence="1">
    <location>
        <begin position="120"/>
        <end position="139"/>
    </location>
</feature>
<evidence type="ECO:0000313" key="2">
    <source>
        <dbReference type="EMBL" id="EOD01122.1"/>
    </source>
</evidence>
<feature type="transmembrane region" description="Helical" evidence="1">
    <location>
        <begin position="49"/>
        <end position="74"/>
    </location>
</feature>
<sequence>MMSSNSKRFSVRKLAIVGVLGSISAVLGLTPLGFIPVGPTRATIMHIPVIMGAILEGPIVGALVGLIFGLFSIFQAISNPTPVSFVFLNPLVSVLPRILIGITSYYSYILFKKLGRKSSLVVLIIIWIATLGFLINTLVTQINGYIAGEIMLWKLILTGILILLTFIVGYFSYKRLKDHAVEVVISAGIGTLTNTIGVLSMIYFIYTESFVEKLGLNPDTAGKVILGIGVTNGIPEVIVAMLIVTSVVMSLKKQTR</sequence>
<reference evidence="2 3" key="1">
    <citation type="journal article" date="2015" name="Geomicrobiol. J.">
        <title>Caldisalinibacter kiritimatiensis gen. nov., sp. nov., a moderately thermohalophilic thiosulfate-reducing bacterium from a hypersaline microbial mat.</title>
        <authorList>
            <person name="Ben Hania W."/>
            <person name="Joseph M."/>
            <person name="Fiebig A."/>
            <person name="Bunk B."/>
            <person name="Klenk H.-P."/>
            <person name="Fardeau M.-L."/>
            <person name="Spring S."/>
        </authorList>
    </citation>
    <scope>NUCLEOTIDE SEQUENCE [LARGE SCALE GENOMIC DNA]</scope>
    <source>
        <strain evidence="2 3">L21-TH-D2</strain>
    </source>
</reference>
<dbReference type="InterPro" id="IPR024529">
    <property type="entry name" value="ECF_trnsprt_substrate-spec"/>
</dbReference>
<feature type="transmembrane region" description="Helical" evidence="1">
    <location>
        <begin position="183"/>
        <end position="206"/>
    </location>
</feature>
<gene>
    <name evidence="2" type="ORF">L21TH_0790</name>
</gene>
<feature type="transmembrane region" description="Helical" evidence="1">
    <location>
        <begin position="226"/>
        <end position="251"/>
    </location>
</feature>
<organism evidence="2 3">
    <name type="scientific">Caldisalinibacter kiritimatiensis</name>
    <dbReference type="NCBI Taxonomy" id="1304284"/>
    <lineage>
        <taxon>Bacteria</taxon>
        <taxon>Bacillati</taxon>
        <taxon>Bacillota</taxon>
        <taxon>Tissierellia</taxon>
        <taxon>Tissierellales</taxon>
        <taxon>Thermohalobacteraceae</taxon>
        <taxon>Caldisalinibacter</taxon>
    </lineage>
</organism>
<feature type="transmembrane region" description="Helical" evidence="1">
    <location>
        <begin position="14"/>
        <end position="37"/>
    </location>
</feature>
<dbReference type="AlphaFoldDB" id="R1AWU9"/>
<accession>R1AWU9</accession>
<comment type="caution">
    <text evidence="2">The sequence shown here is derived from an EMBL/GenBank/DDBJ whole genome shotgun (WGS) entry which is preliminary data.</text>
</comment>
<dbReference type="Pfam" id="PF12822">
    <property type="entry name" value="ECF_trnsprt"/>
    <property type="match status" value="1"/>
</dbReference>
<keyword evidence="1" id="KW-1133">Transmembrane helix</keyword>
<evidence type="ECO:0000313" key="3">
    <source>
        <dbReference type="Proteomes" id="UP000013378"/>
    </source>
</evidence>
<evidence type="ECO:0000256" key="1">
    <source>
        <dbReference type="SAM" id="Phobius"/>
    </source>
</evidence>
<feature type="transmembrane region" description="Helical" evidence="1">
    <location>
        <begin position="86"/>
        <end position="108"/>
    </location>
</feature>
<dbReference type="PATRIC" id="fig|1304284.3.peg.781"/>
<keyword evidence="3" id="KW-1185">Reference proteome</keyword>
<dbReference type="eggNOG" id="COG4684">
    <property type="taxonomic scope" value="Bacteria"/>
</dbReference>
<keyword evidence="1" id="KW-0812">Transmembrane</keyword>
<dbReference type="Gene3D" id="1.10.1760.20">
    <property type="match status" value="2"/>
</dbReference>
<protein>
    <submittedName>
        <fullName evidence="2">Substrate-specific component PanT of predicted pantothenate ECF transporter</fullName>
    </submittedName>
</protein>
<proteinExistence type="predicted"/>